<dbReference type="Gene3D" id="3.40.50.880">
    <property type="match status" value="1"/>
</dbReference>
<dbReference type="InterPro" id="IPR004459">
    <property type="entry name" value="CobQ_synth"/>
</dbReference>
<feature type="region of interest" description="Disordered" evidence="5">
    <location>
        <begin position="503"/>
        <end position="530"/>
    </location>
</feature>
<dbReference type="InterPro" id="IPR027417">
    <property type="entry name" value="P-loop_NTPase"/>
</dbReference>
<dbReference type="InterPro" id="IPR002586">
    <property type="entry name" value="CobQ/CobB/MinD/ParA_Nub-bd_dom"/>
</dbReference>
<comment type="pathway">
    <text evidence="1 4">Cofactor biosynthesis; adenosylcobalamin biosynthesis.</text>
</comment>
<accession>A0A7W7MT51</accession>
<feature type="compositionally biased region" description="Low complexity" evidence="5">
    <location>
        <begin position="509"/>
        <end position="524"/>
    </location>
</feature>
<evidence type="ECO:0000256" key="5">
    <source>
        <dbReference type="SAM" id="MobiDB-lite"/>
    </source>
</evidence>
<dbReference type="PROSITE" id="PS51273">
    <property type="entry name" value="GATASE_TYPE_1"/>
    <property type="match status" value="1"/>
</dbReference>
<dbReference type="InterPro" id="IPR011698">
    <property type="entry name" value="GATase_3"/>
</dbReference>
<dbReference type="UniPathway" id="UPA00148"/>
<comment type="caution">
    <text evidence="8">The sequence shown here is derived from an EMBL/GenBank/DDBJ whole genome shotgun (WGS) entry which is preliminary data.</text>
</comment>
<evidence type="ECO:0000313" key="9">
    <source>
        <dbReference type="Proteomes" id="UP000578112"/>
    </source>
</evidence>
<evidence type="ECO:0000259" key="6">
    <source>
        <dbReference type="Pfam" id="PF01656"/>
    </source>
</evidence>
<feature type="active site" evidence="4">
    <location>
        <position position="432"/>
    </location>
</feature>
<dbReference type="RefSeq" id="WP_184997024.1">
    <property type="nucleotide sequence ID" value="NZ_BOMK01000063.1"/>
</dbReference>
<keyword evidence="8" id="KW-0436">Ligase</keyword>
<dbReference type="Gene3D" id="3.40.50.300">
    <property type="entry name" value="P-loop containing nucleotide triphosphate hydrolases"/>
    <property type="match status" value="1"/>
</dbReference>
<evidence type="ECO:0000256" key="1">
    <source>
        <dbReference type="ARBA" id="ARBA00004953"/>
    </source>
</evidence>
<dbReference type="AlphaFoldDB" id="A0A7W7MT51"/>
<name>A0A7W7MT51_9ACTN</name>
<keyword evidence="9" id="KW-1185">Reference proteome</keyword>
<dbReference type="PROSITE" id="PS51274">
    <property type="entry name" value="GATASE_COBBQ"/>
    <property type="match status" value="1"/>
</dbReference>
<dbReference type="CDD" id="cd01750">
    <property type="entry name" value="GATase1_CobQ"/>
    <property type="match status" value="1"/>
</dbReference>
<dbReference type="SUPFAM" id="SSF52317">
    <property type="entry name" value="Class I glutamine amidotransferase-like"/>
    <property type="match status" value="1"/>
</dbReference>
<evidence type="ECO:0000256" key="2">
    <source>
        <dbReference type="ARBA" id="ARBA00022573"/>
    </source>
</evidence>
<dbReference type="SUPFAM" id="SSF52540">
    <property type="entry name" value="P-loop containing nucleoside triphosphate hydrolases"/>
    <property type="match status" value="1"/>
</dbReference>
<comment type="function">
    <text evidence="4">Catalyzes amidations at positions B, D, E, and G on adenosylcobyrinic A,C-diamide. NH(2) groups are provided by glutamine, and one molecule of ATP is hydrogenolyzed for each amidation.</text>
</comment>
<sequence length="530" mass="55216">MSGGLLVAGTTSDAGKSVLTAGICRWLHRRGVKVAPFKAQNMSNNSVVVVGADGRGGEIGRAQAMQAAACGIAADIRFNPVLLKPGSDYSSQVVLLGQAVDTVTAGNYRSLRPRLAEAAHATLAELRAEYDAVICEGAGSPAEINLRDGDFVNMGLARHAGLPAIVVGDIDRGGVFAALFGTVALLSAEDQALVSGFVINKFRGDAGLLQPGLDMITAATGRPVHGVLPFNLDVWLDAEDSLAYGRVLGRPAAPRGTEWLRVAVVRLPRISNATDAEALATEPGVQVRLTIEPAEIADADLVVLPGSKATVSDLAWLRETGLADTIRAHAAAGKPLVGICGGFQMLAGTIHDDVESRLGTVAGLGLLPVDITFGERKTLARSRGAAWGQVPVSGYEIHHGYVSAGDPEPLMRYSDGAPEGAVVGAVCGTHWHGAFESDEFRRRFLTEAARQAGRTGFVVAPDTQFAQVRERALDVLGDLVEEHLDTDALWRLIETGPPNDFPFIPPGAPAAAGGATPHPRTGAGEDPGTG</sequence>
<organism evidence="8 9">
    <name type="scientific">Actinoplanes digitatis</name>
    <dbReference type="NCBI Taxonomy" id="1868"/>
    <lineage>
        <taxon>Bacteria</taxon>
        <taxon>Bacillati</taxon>
        <taxon>Actinomycetota</taxon>
        <taxon>Actinomycetes</taxon>
        <taxon>Micromonosporales</taxon>
        <taxon>Micromonosporaceae</taxon>
        <taxon>Actinoplanes</taxon>
    </lineage>
</organism>
<dbReference type="InterPro" id="IPR029062">
    <property type="entry name" value="Class_I_gatase-like"/>
</dbReference>
<feature type="active site" description="Nucleophile" evidence="4">
    <location>
        <position position="340"/>
    </location>
</feature>
<proteinExistence type="inferred from homology"/>
<protein>
    <recommendedName>
        <fullName evidence="4">Cobyric acid synthase</fullName>
    </recommendedName>
</protein>
<evidence type="ECO:0000313" key="8">
    <source>
        <dbReference type="EMBL" id="MBB4766026.1"/>
    </source>
</evidence>
<dbReference type="NCBIfam" id="NF001989">
    <property type="entry name" value="PRK00784.1"/>
    <property type="match status" value="1"/>
</dbReference>
<reference evidence="8 9" key="1">
    <citation type="submission" date="2020-08" db="EMBL/GenBank/DDBJ databases">
        <title>Sequencing the genomes of 1000 actinobacteria strains.</title>
        <authorList>
            <person name="Klenk H.-P."/>
        </authorList>
    </citation>
    <scope>NUCLEOTIDE SEQUENCE [LARGE SCALE GENOMIC DNA]</scope>
    <source>
        <strain evidence="8 9">DSM 43149</strain>
    </source>
</reference>
<feature type="domain" description="CobB/CobQ-like glutamine amidotransferase" evidence="7">
    <location>
        <begin position="261"/>
        <end position="440"/>
    </location>
</feature>
<keyword evidence="2 4" id="KW-0169">Cobalamin biosynthesis</keyword>
<dbReference type="InterPro" id="IPR047045">
    <property type="entry name" value="CobQ_N"/>
</dbReference>
<dbReference type="Pfam" id="PF07685">
    <property type="entry name" value="GATase_3"/>
    <property type="match status" value="1"/>
</dbReference>
<feature type="domain" description="CobQ/CobB/MinD/ParA nucleotide binding" evidence="6">
    <location>
        <begin position="6"/>
        <end position="235"/>
    </location>
</feature>
<evidence type="ECO:0000256" key="3">
    <source>
        <dbReference type="ARBA" id="ARBA00022962"/>
    </source>
</evidence>
<gene>
    <name evidence="4" type="primary">cobQ</name>
    <name evidence="8" type="ORF">BJ971_006582</name>
</gene>
<dbReference type="NCBIfam" id="TIGR00313">
    <property type="entry name" value="cobQ"/>
    <property type="match status" value="1"/>
</dbReference>
<dbReference type="CDD" id="cd05389">
    <property type="entry name" value="CobQ_N"/>
    <property type="match status" value="1"/>
</dbReference>
<dbReference type="InterPro" id="IPR033949">
    <property type="entry name" value="CobQ_GATase1"/>
</dbReference>
<dbReference type="GO" id="GO:0016874">
    <property type="term" value="F:ligase activity"/>
    <property type="evidence" value="ECO:0007669"/>
    <property type="project" value="UniProtKB-KW"/>
</dbReference>
<keyword evidence="3 4" id="KW-0315">Glutamine amidotransferase</keyword>
<dbReference type="Proteomes" id="UP000578112">
    <property type="component" value="Unassembled WGS sequence"/>
</dbReference>
<dbReference type="GO" id="GO:0009236">
    <property type="term" value="P:cobalamin biosynthetic process"/>
    <property type="evidence" value="ECO:0007669"/>
    <property type="project" value="UniProtKB-UniRule"/>
</dbReference>
<evidence type="ECO:0000259" key="7">
    <source>
        <dbReference type="Pfam" id="PF07685"/>
    </source>
</evidence>
<dbReference type="PANTHER" id="PTHR21343:SF1">
    <property type="entry name" value="COBYRIC ACID SYNTHASE"/>
    <property type="match status" value="1"/>
</dbReference>
<evidence type="ECO:0000256" key="4">
    <source>
        <dbReference type="HAMAP-Rule" id="MF_00028"/>
    </source>
</evidence>
<dbReference type="HAMAP" id="MF_00028">
    <property type="entry name" value="CobQ"/>
    <property type="match status" value="1"/>
</dbReference>
<dbReference type="GO" id="GO:0015420">
    <property type="term" value="F:ABC-type vitamin B12 transporter activity"/>
    <property type="evidence" value="ECO:0007669"/>
    <property type="project" value="UniProtKB-UniRule"/>
</dbReference>
<dbReference type="Pfam" id="PF01656">
    <property type="entry name" value="CbiA"/>
    <property type="match status" value="1"/>
</dbReference>
<dbReference type="EMBL" id="JACHNH010000001">
    <property type="protein sequence ID" value="MBB4766026.1"/>
    <property type="molecule type" value="Genomic_DNA"/>
</dbReference>
<comment type="similarity">
    <text evidence="4">Belongs to the CobB/CobQ family. CobQ subfamily.</text>
</comment>
<dbReference type="PANTHER" id="PTHR21343">
    <property type="entry name" value="DETHIOBIOTIN SYNTHETASE"/>
    <property type="match status" value="1"/>
</dbReference>